<evidence type="ECO:0000256" key="1">
    <source>
        <dbReference type="SAM" id="Phobius"/>
    </source>
</evidence>
<evidence type="ECO:0000313" key="3">
    <source>
        <dbReference type="Proteomes" id="UP000091820"/>
    </source>
</evidence>
<sequence length="286" mass="32551">MKLFDDKIRTLLTQFPDGTCMQAYACISSASNNQYENTIQNELVRKIGRVAIRREKHKSETTIVPSQNHLHLRGKRTNRLSYSIATPEHIRTNEEDANKLLIVLMVGNFATASVCAILQYLFAFINCILNFYNNEDEHEYNLKSILNSLIWFNHKAITGISVTKVNSTRLDLNMLTANSQAQSPSAPTNAAVPHESQHSSFFDSQIFRWISLILYMAGISGMGIIVSLYYLIFFDSRIPEIYTQFPISIRGQLVFESESFLQFSLTSTCSILVICNLSDCHWNIQT</sequence>
<keyword evidence="1" id="KW-0472">Membrane</keyword>
<keyword evidence="3" id="KW-1185">Reference proteome</keyword>
<proteinExistence type="predicted"/>
<reference evidence="2" key="2">
    <citation type="submission" date="2020-05" db="UniProtKB">
        <authorList>
            <consortium name="EnsemblMetazoa"/>
        </authorList>
    </citation>
    <scope>IDENTIFICATION</scope>
    <source>
        <strain evidence="2">IAEA</strain>
    </source>
</reference>
<protein>
    <submittedName>
        <fullName evidence="2">Uncharacterized protein</fullName>
    </submittedName>
</protein>
<dbReference type="InterPro" id="IPR029162">
    <property type="entry name" value="InaF-motif"/>
</dbReference>
<feature type="transmembrane region" description="Helical" evidence="1">
    <location>
        <begin position="206"/>
        <end position="232"/>
    </location>
</feature>
<accession>A0A1A9WCJ4</accession>
<dbReference type="EnsemblMetazoa" id="GBRI014523-RA">
    <property type="protein sequence ID" value="GBRI014523-PA"/>
    <property type="gene ID" value="GBRI014523"/>
</dbReference>
<keyword evidence="1" id="KW-1133">Transmembrane helix</keyword>
<evidence type="ECO:0000313" key="2">
    <source>
        <dbReference type="EnsemblMetazoa" id="GBRI014523-PA"/>
    </source>
</evidence>
<dbReference type="Pfam" id="PF15018">
    <property type="entry name" value="InaF-motif"/>
    <property type="match status" value="1"/>
</dbReference>
<feature type="transmembrane region" description="Helical" evidence="1">
    <location>
        <begin position="100"/>
        <end position="122"/>
    </location>
</feature>
<reference evidence="3" key="1">
    <citation type="submission" date="2014-03" db="EMBL/GenBank/DDBJ databases">
        <authorList>
            <person name="Aksoy S."/>
            <person name="Warren W."/>
            <person name="Wilson R.K."/>
        </authorList>
    </citation>
    <scope>NUCLEOTIDE SEQUENCE [LARGE SCALE GENOMIC DNA]</scope>
    <source>
        <strain evidence="3">IAEA</strain>
    </source>
</reference>
<dbReference type="AlphaFoldDB" id="A0A1A9WCJ4"/>
<keyword evidence="1" id="KW-0812">Transmembrane</keyword>
<dbReference type="Proteomes" id="UP000091820">
    <property type="component" value="Unassembled WGS sequence"/>
</dbReference>
<organism evidence="2 3">
    <name type="scientific">Glossina brevipalpis</name>
    <dbReference type="NCBI Taxonomy" id="37001"/>
    <lineage>
        <taxon>Eukaryota</taxon>
        <taxon>Metazoa</taxon>
        <taxon>Ecdysozoa</taxon>
        <taxon>Arthropoda</taxon>
        <taxon>Hexapoda</taxon>
        <taxon>Insecta</taxon>
        <taxon>Pterygota</taxon>
        <taxon>Neoptera</taxon>
        <taxon>Endopterygota</taxon>
        <taxon>Diptera</taxon>
        <taxon>Brachycera</taxon>
        <taxon>Muscomorpha</taxon>
        <taxon>Hippoboscoidea</taxon>
        <taxon>Glossinidae</taxon>
        <taxon>Glossina</taxon>
    </lineage>
</organism>
<name>A0A1A9WCJ4_9MUSC</name>
<dbReference type="VEuPathDB" id="VectorBase:GBRI014523"/>